<evidence type="ECO:0000256" key="1">
    <source>
        <dbReference type="SAM" id="MobiDB-lite"/>
    </source>
</evidence>
<reference evidence="2" key="1">
    <citation type="submission" date="2021-04" db="EMBL/GenBank/DDBJ databases">
        <title>Genome seq and assembly of Streptomyces sp. RG38.</title>
        <authorList>
            <person name="Chhetri G."/>
        </authorList>
    </citation>
    <scope>NUCLEOTIDE SEQUENCE</scope>
    <source>
        <strain evidence="2">RG38</strain>
    </source>
</reference>
<evidence type="ECO:0000313" key="3">
    <source>
        <dbReference type="Proteomes" id="UP000677875"/>
    </source>
</evidence>
<feature type="region of interest" description="Disordered" evidence="1">
    <location>
        <begin position="166"/>
        <end position="262"/>
    </location>
</feature>
<dbReference type="SMART" id="SM00728">
    <property type="entry name" value="ChW"/>
    <property type="match status" value="1"/>
</dbReference>
<feature type="compositionally biased region" description="Low complexity" evidence="1">
    <location>
        <begin position="190"/>
        <end position="213"/>
    </location>
</feature>
<organism evidence="2 3">
    <name type="scientific">Streptomyces tagetis</name>
    <dbReference type="NCBI Taxonomy" id="2820809"/>
    <lineage>
        <taxon>Bacteria</taxon>
        <taxon>Bacillati</taxon>
        <taxon>Actinomycetota</taxon>
        <taxon>Actinomycetes</taxon>
        <taxon>Kitasatosporales</taxon>
        <taxon>Streptomycetaceae</taxon>
        <taxon>Streptomyces</taxon>
    </lineage>
</organism>
<accession>A0A940XFS0</accession>
<dbReference type="Pfam" id="PF07538">
    <property type="entry name" value="ChW"/>
    <property type="match status" value="1"/>
</dbReference>
<dbReference type="Proteomes" id="UP000677875">
    <property type="component" value="Unassembled WGS sequence"/>
</dbReference>
<dbReference type="InterPro" id="IPR006637">
    <property type="entry name" value="ChW"/>
</dbReference>
<gene>
    <name evidence="2" type="ORF">J5Y05_13520</name>
</gene>
<keyword evidence="3" id="KW-1185">Reference proteome</keyword>
<feature type="compositionally biased region" description="Low complexity" evidence="1">
    <location>
        <begin position="69"/>
        <end position="81"/>
    </location>
</feature>
<feature type="compositionally biased region" description="Basic and acidic residues" evidence="1">
    <location>
        <begin position="220"/>
        <end position="232"/>
    </location>
</feature>
<proteinExistence type="predicted"/>
<feature type="region of interest" description="Disordered" evidence="1">
    <location>
        <begin position="1"/>
        <end position="139"/>
    </location>
</feature>
<feature type="compositionally biased region" description="Low complexity" evidence="1">
    <location>
        <begin position="1"/>
        <end position="12"/>
    </location>
</feature>
<feature type="compositionally biased region" description="Basic and acidic residues" evidence="1">
    <location>
        <begin position="38"/>
        <end position="52"/>
    </location>
</feature>
<dbReference type="EMBL" id="JAGPNL010000003">
    <property type="protein sequence ID" value="MBQ0827521.1"/>
    <property type="molecule type" value="Genomic_DNA"/>
</dbReference>
<protein>
    <submittedName>
        <fullName evidence="2">Hydrogenase expression protein HypA</fullName>
    </submittedName>
</protein>
<dbReference type="AlphaFoldDB" id="A0A940XFS0"/>
<evidence type="ECO:0000313" key="2">
    <source>
        <dbReference type="EMBL" id="MBQ0827521.1"/>
    </source>
</evidence>
<comment type="caution">
    <text evidence="2">The sequence shown here is derived from an EMBL/GenBank/DDBJ whole genome shotgun (WGS) entry which is preliminary data.</text>
</comment>
<sequence>MAGAEVAGAEVVGEVERRPTAPYSLRKADFDERDDEDREGHELEEHDERAAVDEADEDLTDQGDEAPDAPDAPAGPEASEASETDPASYRLPEPQGTPGPRPARPTPSAPAPGRLSKAERRNRPRQSDDEYEGPGLLNRPLVVGPAALIVAALVVIPLVVLGSGGSDDGGHQSKAARATTEPVPSPPAGSSPTPTVSVSAGTAPPSPSQSQSPSPSPSKSEAKPNPKHEPKPEPAPATTVTVTAEPPRVTTTVTAKPKPATAATEVNRLAKNDPGGRHICYRAYVDGQGWQKPVCDGTLAGTTGKGKSIKALNISVHGTGGSAANAVLHNPDSTDGNGSWQPSWTAITQDGKDFYIGNPKKDGPYMTGFAINIGSGQICRTAAIHDGGWGARECVGKRPAFVFGGTMRNDVGLEAVKFTV</sequence>
<feature type="compositionally biased region" description="Acidic residues" evidence="1">
    <location>
        <begin position="53"/>
        <end position="68"/>
    </location>
</feature>
<feature type="compositionally biased region" description="Basic and acidic residues" evidence="1">
    <location>
        <begin position="116"/>
        <end position="128"/>
    </location>
</feature>
<feature type="compositionally biased region" description="Pro residues" evidence="1">
    <location>
        <begin position="95"/>
        <end position="110"/>
    </location>
</feature>
<feature type="compositionally biased region" description="Low complexity" evidence="1">
    <location>
        <begin position="236"/>
        <end position="262"/>
    </location>
</feature>
<name>A0A940XFS0_9ACTN</name>